<dbReference type="EMBL" id="AP017424">
    <property type="protein sequence ID" value="BAU88068.1"/>
    <property type="molecule type" value="Genomic_DNA"/>
</dbReference>
<sequence>MACPQDRTVGWARVPPSRRVDGEAGDGQRCGRAGELLADVRGAVRAEREQDSAGLGDVEGGEEGAGGLVRVLFLVSGEGEGLQGAAGDRGHKEWPLVLVDVDELGHDGAERRRPAGERGMFTLETADAGVGLEDRLAAVGVLQTQHGGGRAGPAVVGDDLGRPGHPGYRAAHGPSRVSARARTCSGVRPVVSITSACSPSQVAYAVS</sequence>
<gene>
    <name evidence="2" type="ORF">SLA_7202</name>
</gene>
<keyword evidence="3" id="KW-1185">Reference proteome</keyword>
<dbReference type="AlphaFoldDB" id="A0A169PJD4"/>
<feature type="region of interest" description="Disordered" evidence="1">
    <location>
        <begin position="1"/>
        <end position="30"/>
    </location>
</feature>
<organism evidence="2 3">
    <name type="scientific">Streptomyces laurentii</name>
    <dbReference type="NCBI Taxonomy" id="39478"/>
    <lineage>
        <taxon>Bacteria</taxon>
        <taxon>Bacillati</taxon>
        <taxon>Actinomycetota</taxon>
        <taxon>Actinomycetes</taxon>
        <taxon>Kitasatosporales</taxon>
        <taxon>Streptomycetaceae</taxon>
        <taxon>Streptomyces</taxon>
    </lineage>
</organism>
<name>A0A169PJD4_STRLU</name>
<evidence type="ECO:0000313" key="3">
    <source>
        <dbReference type="Proteomes" id="UP000217676"/>
    </source>
</evidence>
<evidence type="ECO:0000256" key="1">
    <source>
        <dbReference type="SAM" id="MobiDB-lite"/>
    </source>
</evidence>
<dbReference type="KEGG" id="slau:SLA_7202"/>
<proteinExistence type="predicted"/>
<dbReference type="Proteomes" id="UP000217676">
    <property type="component" value="Chromosome"/>
</dbReference>
<evidence type="ECO:0000313" key="2">
    <source>
        <dbReference type="EMBL" id="BAU88068.1"/>
    </source>
</evidence>
<accession>A0A169PJD4</accession>
<reference evidence="2 3" key="1">
    <citation type="journal article" date="2016" name="Genome Announc.">
        <title>Complete Genome Sequence of Thiostrepton-Producing Streptomyces laurentii ATCC 31255.</title>
        <authorList>
            <person name="Doi K."/>
            <person name="Fujino Y."/>
            <person name="Nagayoshi Y."/>
            <person name="Ohshima T."/>
            <person name="Ogata S."/>
        </authorList>
    </citation>
    <scope>NUCLEOTIDE SEQUENCE [LARGE SCALE GENOMIC DNA]</scope>
    <source>
        <strain evidence="2 3">ATCC 31255</strain>
    </source>
</reference>
<protein>
    <submittedName>
        <fullName evidence="2">Uncharacterized protein</fullName>
    </submittedName>
</protein>